<dbReference type="RefSeq" id="WP_265995972.1">
    <property type="nucleotide sequence ID" value="NZ_JAPJDN010000004.1"/>
</dbReference>
<comment type="subunit">
    <text evidence="2">Interacts with COX5B; this interaction may contribute to localize PYROXD2 to the inner face of the inner mitochondrial membrane.</text>
</comment>
<evidence type="ECO:0000256" key="2">
    <source>
        <dbReference type="ARBA" id="ARBA00038825"/>
    </source>
</evidence>
<dbReference type="PANTHER" id="PTHR10668:SF103">
    <property type="entry name" value="PYRIDINE NUCLEOTIDE-DISULFIDE OXIDOREDUCTASE DOMAIN-CONTAINING PROTEIN 2"/>
    <property type="match status" value="1"/>
</dbReference>
<accession>A0ABT3S9T9</accession>
<gene>
    <name evidence="5" type="ORF">ORI27_06250</name>
</gene>
<comment type="function">
    <text evidence="1">Probable oxidoreductase that may play a role as regulator of mitochondrial function.</text>
</comment>
<evidence type="ECO:0000256" key="3">
    <source>
        <dbReference type="ARBA" id="ARBA00040298"/>
    </source>
</evidence>
<evidence type="ECO:0000313" key="6">
    <source>
        <dbReference type="Proteomes" id="UP001300745"/>
    </source>
</evidence>
<protein>
    <recommendedName>
        <fullName evidence="3">Pyridine nucleotide-disulfide oxidoreductase domain-containing protein 2</fullName>
    </recommendedName>
</protein>
<dbReference type="Gene3D" id="3.50.50.60">
    <property type="entry name" value="FAD/NAD(P)-binding domain"/>
    <property type="match status" value="2"/>
</dbReference>
<organism evidence="5 6">
    <name type="scientific">Mycobacterium pinniadriaticum</name>
    <dbReference type="NCBI Taxonomy" id="2994102"/>
    <lineage>
        <taxon>Bacteria</taxon>
        <taxon>Bacillati</taxon>
        <taxon>Actinomycetota</taxon>
        <taxon>Actinomycetes</taxon>
        <taxon>Mycobacteriales</taxon>
        <taxon>Mycobacteriaceae</taxon>
        <taxon>Mycobacterium</taxon>
    </lineage>
</organism>
<dbReference type="PANTHER" id="PTHR10668">
    <property type="entry name" value="PHYTOENE DEHYDROGENASE"/>
    <property type="match status" value="1"/>
</dbReference>
<name>A0ABT3S9T9_9MYCO</name>
<dbReference type="InterPro" id="IPR036188">
    <property type="entry name" value="FAD/NAD-bd_sf"/>
</dbReference>
<dbReference type="Pfam" id="PF01593">
    <property type="entry name" value="Amino_oxidase"/>
    <property type="match status" value="1"/>
</dbReference>
<feature type="domain" description="Amine oxidase" evidence="4">
    <location>
        <begin position="17"/>
        <end position="508"/>
    </location>
</feature>
<evidence type="ECO:0000259" key="4">
    <source>
        <dbReference type="Pfam" id="PF01593"/>
    </source>
</evidence>
<dbReference type="SUPFAM" id="SSF51905">
    <property type="entry name" value="FAD/NAD(P)-binding domain"/>
    <property type="match status" value="1"/>
</dbReference>
<dbReference type="InterPro" id="IPR002937">
    <property type="entry name" value="Amino_oxidase"/>
</dbReference>
<proteinExistence type="predicted"/>
<evidence type="ECO:0000256" key="1">
    <source>
        <dbReference type="ARBA" id="ARBA00037217"/>
    </source>
</evidence>
<keyword evidence="6" id="KW-1185">Reference proteome</keyword>
<reference evidence="5 6" key="1">
    <citation type="submission" date="2022-11" db="EMBL/GenBank/DDBJ databases">
        <title>Mycobacterium sp. nov.</title>
        <authorList>
            <person name="Papic B."/>
            <person name="Spicic S."/>
            <person name="Duvnjak S."/>
        </authorList>
    </citation>
    <scope>NUCLEOTIDE SEQUENCE [LARGE SCALE GENOMIC DNA]</scope>
    <source>
        <strain evidence="5 6">CVI_P4</strain>
    </source>
</reference>
<dbReference type="Proteomes" id="UP001300745">
    <property type="component" value="Unassembled WGS sequence"/>
</dbReference>
<comment type="caution">
    <text evidence="5">The sequence shown here is derived from an EMBL/GenBank/DDBJ whole genome shotgun (WGS) entry which is preliminary data.</text>
</comment>
<dbReference type="EMBL" id="JAPJDO010000004">
    <property type="protein sequence ID" value="MCX2936289.1"/>
    <property type="molecule type" value="Genomic_DNA"/>
</dbReference>
<evidence type="ECO:0000313" key="5">
    <source>
        <dbReference type="EMBL" id="MCX2936289.1"/>
    </source>
</evidence>
<sequence>MTNNTFDYIVVGAGHNGLSAACTLGESGRSVVVVDQLPFLGGLSASRAWVPEAPNHLLSVGAMDDMLMAQTPLTEELGLKKFGYQPIPLDAPYGWINEDGDTLLLFRDFDRALSDIRYFSPKDAKTYAEIRPTLDLIMDLVEKLVVRHPTLTKADLAKLAVRLLPDRKSRALLSKMLVLSVFEMISETFESDAMRGLWAYWTSMLGPADLEGTGVYLMGYHATHRKQGVLRPQGGMTGLMNAFAGKIAAHGGEIRLGAGVQQITVSGGRAAGVRLADGTELRARHGVLASCAPQVTLSTLLPEGTLDQRLTNKVAMIPANGVNVAAFKIDFAIGGRIDYPKAAAKRRDGFDVRRTTLMTGTLEEHYSHLLTTKRGEIVETPPVYMAVLSASDPTIAPAGQDVLYLHSNVPADPIGGWDANKDLYTQTIVKSAERFLSGLDAEIGRVVHTPKDFEDRFSTPKGCYFHVDMTPLRLGTNRPARELGGYATPVPGLYLAGAGSHPGGTVNGWCGRLAAQTAIADES</sequence>